<gene>
    <name evidence="1" type="ORF">EXE63_00655</name>
</gene>
<dbReference type="RefSeq" id="WP_168140376.1">
    <property type="nucleotide sequence ID" value="NZ_CP038797.1"/>
</dbReference>
<evidence type="ECO:0000313" key="2">
    <source>
        <dbReference type="Proteomes" id="UP000501849"/>
    </source>
</evidence>
<geneLocation type="plasmid" evidence="1 2">
    <name>unnamed1</name>
</geneLocation>
<evidence type="ECO:0008006" key="3">
    <source>
        <dbReference type="Google" id="ProtNLM"/>
    </source>
</evidence>
<keyword evidence="1" id="KW-0614">Plasmid</keyword>
<evidence type="ECO:0000313" key="1">
    <source>
        <dbReference type="EMBL" id="QIV79591.1"/>
    </source>
</evidence>
<proteinExistence type="predicted"/>
<dbReference type="KEGG" id="mfre:EXE63_00655"/>
<name>A0A6H0RYN0_9MYCO</name>
<accession>A0A6H0RYN0</accession>
<keyword evidence="2" id="KW-1185">Reference proteome</keyword>
<reference evidence="1 2" key="1">
    <citation type="submission" date="2019-04" db="EMBL/GenBank/DDBJ databases">
        <title>Draft, Whole-Genome Sequence of the Anthracene-degrading Mycobacterium frederiksbergense LB501T, Isolated from a Polycyclic Aromatic Hydrocarbon (PAH)-Contaminated Soil.</title>
        <authorList>
            <person name="Augelletti F."/>
        </authorList>
    </citation>
    <scope>NUCLEOTIDE SEQUENCE [LARGE SCALE GENOMIC DNA]</scope>
    <source>
        <strain evidence="1 2">LB 501T</strain>
        <plasmid evidence="1 2">unnamed1</plasmid>
    </source>
</reference>
<sequence>MCRSLKNGQRRRCPACSSFPAAARANGSRRQGRLARRKVVDHLNSIGLVDTATAVLASPPSMLAPFMAATGLDPAILGDVPMPGTGPKGADAAALIKQANDERAQQHRRAAQQAAAVCATPSVVSPRPRLARAAAPQSVHAGAAARLAAAMARGRGPSSRPGAKPAVNVPNCRTNIGVIAHWEDRAEHVFAAGSSKAQCRTACAEAEMLCKGCPLMESCAQDAKDTHYTGVAGGRIFVNGRHRLTPSSPARIVA</sequence>
<dbReference type="AlphaFoldDB" id="A0A6H0RYN0"/>
<organism evidence="1 2">
    <name type="scientific">Mycolicibacterium frederiksbergense</name>
    <dbReference type="NCBI Taxonomy" id="117567"/>
    <lineage>
        <taxon>Bacteria</taxon>
        <taxon>Bacillati</taxon>
        <taxon>Actinomycetota</taxon>
        <taxon>Actinomycetes</taxon>
        <taxon>Mycobacteriales</taxon>
        <taxon>Mycobacteriaceae</taxon>
        <taxon>Mycolicibacterium</taxon>
    </lineage>
</organism>
<dbReference type="Proteomes" id="UP000501849">
    <property type="component" value="Plasmid unnamed1"/>
</dbReference>
<protein>
    <recommendedName>
        <fullName evidence="3">4Fe-4S Wbl-type domain-containing protein</fullName>
    </recommendedName>
</protein>
<dbReference type="EMBL" id="CP038797">
    <property type="protein sequence ID" value="QIV79591.1"/>
    <property type="molecule type" value="Genomic_DNA"/>
</dbReference>